<feature type="coiled-coil region" evidence="1">
    <location>
        <begin position="14"/>
        <end position="69"/>
    </location>
</feature>
<evidence type="ECO:0000313" key="3">
    <source>
        <dbReference type="EMBL" id="SFS92723.1"/>
    </source>
</evidence>
<dbReference type="Gene3D" id="1.20.5.340">
    <property type="match status" value="1"/>
</dbReference>
<dbReference type="OrthoDB" id="195095at2157"/>
<dbReference type="InterPro" id="IPR058321">
    <property type="entry name" value="DUF8008"/>
</dbReference>
<keyword evidence="1" id="KW-0175">Coiled coil</keyword>
<evidence type="ECO:0000256" key="2">
    <source>
        <dbReference type="SAM" id="MobiDB-lite"/>
    </source>
</evidence>
<protein>
    <submittedName>
        <fullName evidence="3">Uncharacterized protein</fullName>
    </submittedName>
</protein>
<dbReference type="Proteomes" id="UP000199199">
    <property type="component" value="Unassembled WGS sequence"/>
</dbReference>
<dbReference type="AlphaFoldDB" id="A0A1I6TTY2"/>
<sequence>MSPATSDSTTEQLPDQHSERFEALENRLEALEAELEHKDDRLEELERECDRLEDRTATLEERVADFEERVADCGSEPTRLENMAEAALKKASANKSRVAELQSRELEKGAHLLTETVDVHAVDIADGRLERLTKDDGNAYYRVPESADPLERGGTVSLAYGDLLPIQQLARMDEEMRRSAANALPTRLAAKLWTARVDDGVGDDPWKSGCKDIAEYVKASDLKHWIRRQESGISETYAKKLVSRVIDAMLDLSKNRLAVRKRTERKNGLEYTERRLLLPADAAIPGDGGPPADADRESKTGGVHG</sequence>
<feature type="region of interest" description="Disordered" evidence="2">
    <location>
        <begin position="280"/>
        <end position="305"/>
    </location>
</feature>
<dbReference type="Pfam" id="PF26032">
    <property type="entry name" value="DUF8008"/>
    <property type="match status" value="1"/>
</dbReference>
<keyword evidence="4" id="KW-1185">Reference proteome</keyword>
<dbReference type="SUPFAM" id="SSF57997">
    <property type="entry name" value="Tropomyosin"/>
    <property type="match status" value="1"/>
</dbReference>
<gene>
    <name evidence="3" type="ORF">SAMN04488556_3437</name>
</gene>
<evidence type="ECO:0000256" key="1">
    <source>
        <dbReference type="SAM" id="Coils"/>
    </source>
</evidence>
<reference evidence="4" key="1">
    <citation type="submission" date="2016-10" db="EMBL/GenBank/DDBJ databases">
        <authorList>
            <person name="Varghese N."/>
            <person name="Submissions S."/>
        </authorList>
    </citation>
    <scope>NUCLEOTIDE SEQUENCE [LARGE SCALE GENOMIC DNA]</scope>
    <source>
        <strain evidence="4">DSM 22427</strain>
    </source>
</reference>
<accession>A0A1I6TTY2</accession>
<dbReference type="EMBL" id="FOZS01000003">
    <property type="protein sequence ID" value="SFS92723.1"/>
    <property type="molecule type" value="Genomic_DNA"/>
</dbReference>
<organism evidence="3 4">
    <name type="scientific">Halostagnicola kamekurae</name>
    <dbReference type="NCBI Taxonomy" id="619731"/>
    <lineage>
        <taxon>Archaea</taxon>
        <taxon>Methanobacteriati</taxon>
        <taxon>Methanobacteriota</taxon>
        <taxon>Stenosarchaea group</taxon>
        <taxon>Halobacteria</taxon>
        <taxon>Halobacteriales</taxon>
        <taxon>Natrialbaceae</taxon>
        <taxon>Halostagnicola</taxon>
    </lineage>
</organism>
<proteinExistence type="predicted"/>
<dbReference type="RefSeq" id="WP_092906262.1">
    <property type="nucleotide sequence ID" value="NZ_FOZS01000003.1"/>
</dbReference>
<evidence type="ECO:0000313" key="4">
    <source>
        <dbReference type="Proteomes" id="UP000199199"/>
    </source>
</evidence>
<name>A0A1I6TTY2_9EURY</name>